<dbReference type="InterPro" id="IPR029063">
    <property type="entry name" value="SAM-dependent_MTases_sf"/>
</dbReference>
<dbReference type="SUPFAM" id="SSF53335">
    <property type="entry name" value="S-adenosyl-L-methionine-dependent methyltransferases"/>
    <property type="match status" value="1"/>
</dbReference>
<proteinExistence type="predicted"/>
<keyword evidence="2" id="KW-0808">Transferase</keyword>
<dbReference type="Pfam" id="PF13649">
    <property type="entry name" value="Methyltransf_25"/>
    <property type="match status" value="1"/>
</dbReference>
<evidence type="ECO:0000259" key="3">
    <source>
        <dbReference type="Pfam" id="PF13649"/>
    </source>
</evidence>
<keyword evidence="5" id="KW-1185">Reference proteome</keyword>
<evidence type="ECO:0000313" key="5">
    <source>
        <dbReference type="Proteomes" id="UP001597018"/>
    </source>
</evidence>
<dbReference type="EMBL" id="JBHTIW010000046">
    <property type="protein sequence ID" value="MFD0923902.1"/>
    <property type="molecule type" value="Genomic_DNA"/>
</dbReference>
<reference evidence="5" key="1">
    <citation type="journal article" date="2019" name="Int. J. Syst. Evol. Microbiol.">
        <title>The Global Catalogue of Microorganisms (GCM) 10K type strain sequencing project: providing services to taxonomists for standard genome sequencing and annotation.</title>
        <authorList>
            <consortium name="The Broad Institute Genomics Platform"/>
            <consortium name="The Broad Institute Genome Sequencing Center for Infectious Disease"/>
            <person name="Wu L."/>
            <person name="Ma J."/>
        </authorList>
    </citation>
    <scope>NUCLEOTIDE SEQUENCE [LARGE SCALE GENOMIC DNA]</scope>
    <source>
        <strain evidence="5">CCUG 56401</strain>
    </source>
</reference>
<organism evidence="4 5">
    <name type="scientific">Saccharopolyspora rosea</name>
    <dbReference type="NCBI Taxonomy" id="524884"/>
    <lineage>
        <taxon>Bacteria</taxon>
        <taxon>Bacillati</taxon>
        <taxon>Actinomycetota</taxon>
        <taxon>Actinomycetes</taxon>
        <taxon>Pseudonocardiales</taxon>
        <taxon>Pseudonocardiaceae</taxon>
        <taxon>Saccharopolyspora</taxon>
    </lineage>
</organism>
<protein>
    <submittedName>
        <fullName evidence="4">Class I SAM-dependent methyltransferase</fullName>
    </submittedName>
</protein>
<evidence type="ECO:0000256" key="1">
    <source>
        <dbReference type="ARBA" id="ARBA00022603"/>
    </source>
</evidence>
<feature type="domain" description="Methyltransferase" evidence="3">
    <location>
        <begin position="25"/>
        <end position="113"/>
    </location>
</feature>
<comment type="caution">
    <text evidence="4">The sequence shown here is derived from an EMBL/GenBank/DDBJ whole genome shotgun (WGS) entry which is preliminary data.</text>
</comment>
<dbReference type="Proteomes" id="UP001597018">
    <property type="component" value="Unassembled WGS sequence"/>
</dbReference>
<accession>A0ABW3G140</accession>
<dbReference type="RefSeq" id="WP_263252894.1">
    <property type="nucleotide sequence ID" value="NZ_BAABLT010000025.1"/>
</dbReference>
<keyword evidence="1 4" id="KW-0489">Methyltransferase</keyword>
<gene>
    <name evidence="4" type="ORF">ACFQ16_29495</name>
</gene>
<dbReference type="PANTHER" id="PTHR43861:SF1">
    <property type="entry name" value="TRANS-ACONITATE 2-METHYLTRANSFERASE"/>
    <property type="match status" value="1"/>
</dbReference>
<name>A0ABW3G140_9PSEU</name>
<dbReference type="PANTHER" id="PTHR43861">
    <property type="entry name" value="TRANS-ACONITATE 2-METHYLTRANSFERASE-RELATED"/>
    <property type="match status" value="1"/>
</dbReference>
<sequence length="214" mass="23662">MLDWDHNAYYQRLLLRRLPRDCDRVLDVGCGSGTFAAELAQRSKQVDAVDRSPEMIDQARRRVPANVNCVPADILVDELPSRDYDAIVSVTALHHMPLEEALRVLAVALRPGGVLAAVALPRADPRRELPAEIAAALAHRLFGLAFIAKRALGCGRGFAKDPELSSMPVVMDPPLTTRQVAEVASGLLPGARVRRLLFWRYLLIWRKPAASPEF</sequence>
<evidence type="ECO:0000256" key="2">
    <source>
        <dbReference type="ARBA" id="ARBA00022679"/>
    </source>
</evidence>
<dbReference type="Gene3D" id="3.40.50.150">
    <property type="entry name" value="Vaccinia Virus protein VP39"/>
    <property type="match status" value="1"/>
</dbReference>
<evidence type="ECO:0000313" key="4">
    <source>
        <dbReference type="EMBL" id="MFD0923902.1"/>
    </source>
</evidence>
<dbReference type="GO" id="GO:0032259">
    <property type="term" value="P:methylation"/>
    <property type="evidence" value="ECO:0007669"/>
    <property type="project" value="UniProtKB-KW"/>
</dbReference>
<dbReference type="InterPro" id="IPR041698">
    <property type="entry name" value="Methyltransf_25"/>
</dbReference>
<dbReference type="CDD" id="cd02440">
    <property type="entry name" value="AdoMet_MTases"/>
    <property type="match status" value="1"/>
</dbReference>
<dbReference type="GO" id="GO:0008168">
    <property type="term" value="F:methyltransferase activity"/>
    <property type="evidence" value="ECO:0007669"/>
    <property type="project" value="UniProtKB-KW"/>
</dbReference>